<dbReference type="PANTHER" id="PTHR43828">
    <property type="entry name" value="ASPARAGINASE"/>
    <property type="match status" value="1"/>
</dbReference>
<dbReference type="InterPro" id="IPR003163">
    <property type="entry name" value="Tscrpt_reg_HTH_APSES-type"/>
</dbReference>
<organism evidence="2 3">
    <name type="scientific">Hydnum rufescens UP504</name>
    <dbReference type="NCBI Taxonomy" id="1448309"/>
    <lineage>
        <taxon>Eukaryota</taxon>
        <taxon>Fungi</taxon>
        <taxon>Dikarya</taxon>
        <taxon>Basidiomycota</taxon>
        <taxon>Agaricomycotina</taxon>
        <taxon>Agaricomycetes</taxon>
        <taxon>Cantharellales</taxon>
        <taxon>Hydnaceae</taxon>
        <taxon>Hydnum</taxon>
    </lineage>
</organism>
<dbReference type="GO" id="GO:0000981">
    <property type="term" value="F:DNA-binding transcription factor activity, RNA polymerase II-specific"/>
    <property type="evidence" value="ECO:0007669"/>
    <property type="project" value="UniProtKB-ARBA"/>
</dbReference>
<dbReference type="Proteomes" id="UP000886523">
    <property type="component" value="Unassembled WGS sequence"/>
</dbReference>
<dbReference type="GO" id="GO:0033309">
    <property type="term" value="C:SBF transcription complex"/>
    <property type="evidence" value="ECO:0007669"/>
    <property type="project" value="TreeGrafter"/>
</dbReference>
<dbReference type="EMBL" id="MU129137">
    <property type="protein sequence ID" value="KAF9505765.1"/>
    <property type="molecule type" value="Genomic_DNA"/>
</dbReference>
<accession>A0A9P6DPL6</accession>
<dbReference type="GO" id="GO:0030907">
    <property type="term" value="C:MBF transcription complex"/>
    <property type="evidence" value="ECO:0007669"/>
    <property type="project" value="TreeGrafter"/>
</dbReference>
<dbReference type="GO" id="GO:0003677">
    <property type="term" value="F:DNA binding"/>
    <property type="evidence" value="ECO:0007669"/>
    <property type="project" value="InterPro"/>
</dbReference>
<protein>
    <recommendedName>
        <fullName evidence="1">HTH APSES-type domain-containing protein</fullName>
    </recommendedName>
</protein>
<dbReference type="InterPro" id="IPR051642">
    <property type="entry name" value="SWI6-like"/>
</dbReference>
<name>A0A9P6DPL6_9AGAM</name>
<dbReference type="SUPFAM" id="SSF54616">
    <property type="entry name" value="DNA-binding domain of Mlu1-box binding protein MBP1"/>
    <property type="match status" value="1"/>
</dbReference>
<dbReference type="InterPro" id="IPR036887">
    <property type="entry name" value="HTH_APSES_sf"/>
</dbReference>
<proteinExistence type="predicted"/>
<feature type="domain" description="HTH APSES-type" evidence="1">
    <location>
        <begin position="3"/>
        <end position="115"/>
    </location>
</feature>
<evidence type="ECO:0000259" key="1">
    <source>
        <dbReference type="PROSITE" id="PS51299"/>
    </source>
</evidence>
<dbReference type="PROSITE" id="PS51299">
    <property type="entry name" value="HTH_APSES"/>
    <property type="match status" value="1"/>
</dbReference>
<evidence type="ECO:0000313" key="3">
    <source>
        <dbReference type="Proteomes" id="UP000886523"/>
    </source>
</evidence>
<dbReference type="PANTHER" id="PTHR43828:SF5">
    <property type="entry name" value="TRANSCRIPTIONAL REPRESSOR XBP1"/>
    <property type="match status" value="1"/>
</dbReference>
<comment type="caution">
    <text evidence="2">The sequence shown here is derived from an EMBL/GenBank/DDBJ whole genome shotgun (WGS) entry which is preliminary data.</text>
</comment>
<gene>
    <name evidence="2" type="ORF">BS47DRAFT_1306176</name>
</gene>
<dbReference type="Gene3D" id="3.10.260.10">
    <property type="entry name" value="Transcription regulator HTH, APSES-type DNA-binding domain"/>
    <property type="match status" value="1"/>
</dbReference>
<keyword evidence="3" id="KW-1185">Reference proteome</keyword>
<dbReference type="OrthoDB" id="5562739at2759"/>
<evidence type="ECO:0000313" key="2">
    <source>
        <dbReference type="EMBL" id="KAF9505765.1"/>
    </source>
</evidence>
<feature type="non-terminal residue" evidence="2">
    <location>
        <position position="1"/>
    </location>
</feature>
<reference evidence="2" key="1">
    <citation type="journal article" date="2020" name="Nat. Commun.">
        <title>Large-scale genome sequencing of mycorrhizal fungi provides insights into the early evolution of symbiotic traits.</title>
        <authorList>
            <person name="Miyauchi S."/>
            <person name="Kiss E."/>
            <person name="Kuo A."/>
            <person name="Drula E."/>
            <person name="Kohler A."/>
            <person name="Sanchez-Garcia M."/>
            <person name="Morin E."/>
            <person name="Andreopoulos B."/>
            <person name="Barry K.W."/>
            <person name="Bonito G."/>
            <person name="Buee M."/>
            <person name="Carver A."/>
            <person name="Chen C."/>
            <person name="Cichocki N."/>
            <person name="Clum A."/>
            <person name="Culley D."/>
            <person name="Crous P.W."/>
            <person name="Fauchery L."/>
            <person name="Girlanda M."/>
            <person name="Hayes R.D."/>
            <person name="Keri Z."/>
            <person name="LaButti K."/>
            <person name="Lipzen A."/>
            <person name="Lombard V."/>
            <person name="Magnuson J."/>
            <person name="Maillard F."/>
            <person name="Murat C."/>
            <person name="Nolan M."/>
            <person name="Ohm R.A."/>
            <person name="Pangilinan J."/>
            <person name="Pereira M.F."/>
            <person name="Perotto S."/>
            <person name="Peter M."/>
            <person name="Pfister S."/>
            <person name="Riley R."/>
            <person name="Sitrit Y."/>
            <person name="Stielow J.B."/>
            <person name="Szollosi G."/>
            <person name="Zifcakova L."/>
            <person name="Stursova M."/>
            <person name="Spatafora J.W."/>
            <person name="Tedersoo L."/>
            <person name="Vaario L.M."/>
            <person name="Yamada A."/>
            <person name="Yan M."/>
            <person name="Wang P."/>
            <person name="Xu J."/>
            <person name="Bruns T."/>
            <person name="Baldrian P."/>
            <person name="Vilgalys R."/>
            <person name="Dunand C."/>
            <person name="Henrissat B."/>
            <person name="Grigoriev I.V."/>
            <person name="Hibbett D."/>
            <person name="Nagy L.G."/>
            <person name="Martin F.M."/>
        </authorList>
    </citation>
    <scope>NUCLEOTIDE SEQUENCE</scope>
    <source>
        <strain evidence="2">UP504</strain>
    </source>
</reference>
<sequence length="135" mass="15689">QGRYLTSNDPRGYIPVWEYPVGDQWIMMDTDDGYVLWTAIWKALGNAKADIVKMLDTMPEISPHIRRVRGGYLKIQGTWMKHEIALDLARRVSYSIREDLIPIFGWVLSVHQKPEHSRRSVAFQSIIPRNVPEAR</sequence>
<dbReference type="AlphaFoldDB" id="A0A9P6DPL6"/>